<dbReference type="Pfam" id="PF04100">
    <property type="entry name" value="Vps53_N"/>
    <property type="match status" value="3"/>
</dbReference>
<evidence type="ECO:0000256" key="8">
    <source>
        <dbReference type="SAM" id="Coils"/>
    </source>
</evidence>
<feature type="compositionally biased region" description="Acidic residues" evidence="9">
    <location>
        <begin position="461"/>
        <end position="471"/>
    </location>
</feature>
<dbReference type="PANTHER" id="PTHR12820">
    <property type="entry name" value="VACUOLAR SORTING PROTEIN 53"/>
    <property type="match status" value="1"/>
</dbReference>
<dbReference type="InterPro" id="IPR031745">
    <property type="entry name" value="Vps53_C"/>
</dbReference>
<evidence type="ECO:0000313" key="12">
    <source>
        <dbReference type="EMBL" id="KGB37539.1"/>
    </source>
</evidence>
<dbReference type="GO" id="GO:0005829">
    <property type="term" value="C:cytosol"/>
    <property type="evidence" value="ECO:0007669"/>
    <property type="project" value="GOC"/>
</dbReference>
<evidence type="ECO:0000256" key="1">
    <source>
        <dbReference type="ARBA" id="ARBA00004150"/>
    </source>
</evidence>
<organism evidence="12">
    <name type="scientific">Schistosoma haematobium</name>
    <name type="common">Blood fluke</name>
    <dbReference type="NCBI Taxonomy" id="6185"/>
    <lineage>
        <taxon>Eukaryota</taxon>
        <taxon>Metazoa</taxon>
        <taxon>Spiralia</taxon>
        <taxon>Lophotrochozoa</taxon>
        <taxon>Platyhelminthes</taxon>
        <taxon>Trematoda</taxon>
        <taxon>Digenea</taxon>
        <taxon>Strigeidida</taxon>
        <taxon>Schistosomatoidea</taxon>
        <taxon>Schistosomatidae</taxon>
        <taxon>Schistosoma</taxon>
    </lineage>
</organism>
<dbReference type="GO" id="GO:0000938">
    <property type="term" value="C:GARP complex"/>
    <property type="evidence" value="ECO:0007669"/>
    <property type="project" value="InterPro"/>
</dbReference>
<evidence type="ECO:0000259" key="10">
    <source>
        <dbReference type="Pfam" id="PF04100"/>
    </source>
</evidence>
<dbReference type="PANTHER" id="PTHR12820:SF0">
    <property type="entry name" value="VACUOLAR PROTEIN SORTING-ASSOCIATED PROTEIN 53 HOMOLOG"/>
    <property type="match status" value="1"/>
</dbReference>
<dbReference type="AlphaFoldDB" id="A0A094ZWI8"/>
<feature type="region of interest" description="Disordered" evidence="9">
    <location>
        <begin position="452"/>
        <end position="491"/>
    </location>
</feature>
<dbReference type="GO" id="GO:0010008">
    <property type="term" value="C:endosome membrane"/>
    <property type="evidence" value="ECO:0007669"/>
    <property type="project" value="UniProtKB-SubCell"/>
</dbReference>
<name>A0A094ZWI8_SCHHA</name>
<protein>
    <recommendedName>
        <fullName evidence="4">Vacuolar protein sorting-associated protein 53 homolog</fullName>
    </recommendedName>
</protein>
<comment type="similarity">
    <text evidence="3">Belongs to the VPS53 family.</text>
</comment>
<keyword evidence="5" id="KW-0967">Endosome</keyword>
<keyword evidence="8" id="KW-0175">Coiled coil</keyword>
<comment type="subcellular location">
    <subcellularLocation>
        <location evidence="2">Endosome membrane</location>
        <topology evidence="2">Peripheral membrane protein</topology>
    </subcellularLocation>
    <subcellularLocation>
        <location evidence="1">Golgi apparatus</location>
        <location evidence="1">trans-Golgi network membrane</location>
        <topology evidence="1">Peripheral membrane protein</topology>
    </subcellularLocation>
</comment>
<feature type="domain" description="Vps53 N-terminal" evidence="10">
    <location>
        <begin position="124"/>
        <end position="189"/>
    </location>
</feature>
<feature type="domain" description="Vps53 C-terminal" evidence="11">
    <location>
        <begin position="859"/>
        <end position="913"/>
    </location>
</feature>
<evidence type="ECO:0000256" key="7">
    <source>
        <dbReference type="ARBA" id="ARBA00023136"/>
    </source>
</evidence>
<dbReference type="Pfam" id="PF16854">
    <property type="entry name" value="VPS53_C"/>
    <property type="match status" value="1"/>
</dbReference>
<dbReference type="InterPro" id="IPR007234">
    <property type="entry name" value="Vps53_N"/>
</dbReference>
<dbReference type="InterPro" id="IPR039766">
    <property type="entry name" value="Vps53"/>
</dbReference>
<dbReference type="GO" id="GO:0042147">
    <property type="term" value="P:retrograde transport, endosome to Golgi"/>
    <property type="evidence" value="ECO:0007669"/>
    <property type="project" value="InterPro"/>
</dbReference>
<feature type="compositionally biased region" description="Polar residues" evidence="9">
    <location>
        <begin position="1043"/>
        <end position="1061"/>
    </location>
</feature>
<evidence type="ECO:0000256" key="9">
    <source>
        <dbReference type="SAM" id="MobiDB-lite"/>
    </source>
</evidence>
<feature type="region of interest" description="Disordered" evidence="9">
    <location>
        <begin position="1041"/>
        <end position="1091"/>
    </location>
</feature>
<gene>
    <name evidence="12" type="ORF">MS3_05885</name>
</gene>
<proteinExistence type="inferred from homology"/>
<evidence type="ECO:0000256" key="3">
    <source>
        <dbReference type="ARBA" id="ARBA00008628"/>
    </source>
</evidence>
<evidence type="ECO:0000259" key="11">
    <source>
        <dbReference type="Pfam" id="PF16854"/>
    </source>
</evidence>
<feature type="compositionally biased region" description="Basic and acidic residues" evidence="9">
    <location>
        <begin position="1070"/>
        <end position="1091"/>
    </location>
</feature>
<evidence type="ECO:0000256" key="6">
    <source>
        <dbReference type="ARBA" id="ARBA00023034"/>
    </source>
</evidence>
<feature type="coiled-coil region" evidence="8">
    <location>
        <begin position="60"/>
        <end position="87"/>
    </location>
</feature>
<keyword evidence="6" id="KW-0333">Golgi apparatus</keyword>
<feature type="domain" description="Vps53 N-terminal" evidence="10">
    <location>
        <begin position="42"/>
        <end position="114"/>
    </location>
</feature>
<feature type="domain" description="Vps53 N-terminal" evidence="10">
    <location>
        <begin position="245"/>
        <end position="528"/>
    </location>
</feature>
<dbReference type="STRING" id="6185.A0A094ZWI8"/>
<evidence type="ECO:0000256" key="2">
    <source>
        <dbReference type="ARBA" id="ARBA00004481"/>
    </source>
</evidence>
<sequence>MQMDVHCEMNQEVDSNYPNSYSKEVEEALSRLNLKSDSLDDPDFNVISYINERFPSEQSLANIDELIAEAEGKIRELDDETRDLLRGRWQTEDKGQEIVQDAKDMIKVLFSRLVCIYVAEFSVKKSLCTSSYRIQDVQDRATRSEEMVQDITRDIQQLDQAKRNLTISITALNNLILIVNTIDRLNELLGIQSSVDDPMFFAKSNDTNASAQNPFLGVDSESWMNENHPPEKTKFQRFVPSFLAEISNLLAQVQRLLQPMLSAYGSVSSVAGLSRELDSIHSVLADRLTKELKLLLAATRTVTDNKELILSACELVDLLPKSFHLDSDIVNWFISHHLTEYKELFDPTQTTAWLDKIDQRYNWLRINLVPLERLFISVFPPSWLVTERFVLEFCHITRGGLETVMKRRQSELTHNLIVFALQRTLSFEASLNKAYTSEALEELQSMIVNGKSMERSSNPFDDNEDEEDGLDDAQSKNPAEAKDDSSTNDSKHNWKKQIFDGIISGCFDQFFDLYLVHLDKGLREQMTNRLIGDFTVNKSSFENRDLGDVFRDDNPFDTVQIKPNPNDPGENTLYSATDLFLFYKQILKQTLQLNRGHGLLGLVRLLRQYLSEYTVRVLLAQIPGLAITNTSGTNVGLSAPDVAAKMAAFGLSSLSALGLGRGQTGLGAALENIRTQTKNSSAQSDLISSSSNQVINNLLRDDVQGVRLSKDDVYKVCVILVTAAFCLKTVEDLEKRLKHEIRPPSWGSKISFASELDGLATCRSVCVHRLVADLEAGVEPQLVSMARLPWNNLVQVGDQSAYVTAIVNHLRTQIPLIRETLYTVRPAFTQICIKFADALIARFVNALYRCKPVNTFGAEQLLLDTQSLKASLLQMPLLGAKFTQTPPRSFTNLVHEGMGKAERIIKAVMLPVGVATPGKQESTTPPSGFVMGPVDTNAANVFLASYKQLLPDLTQTDLQNVLDMKGVKFSEQQLILEIFRSRNEFKSAMKEKTPEVTLFCSVADTAITASTFVSTAISNVALTGITTVTATTTALTSSFVATPNSPSNQHQKSKQSVSISMNPFDPSSPVEEREQITDRKGKIEKLLNKRR</sequence>
<keyword evidence="7" id="KW-0472">Membrane</keyword>
<reference evidence="12" key="1">
    <citation type="journal article" date="2012" name="Nat. Genet.">
        <title>Whole-genome sequence of Schistosoma haematobium.</title>
        <authorList>
            <person name="Young N.D."/>
            <person name="Jex A.R."/>
            <person name="Li B."/>
            <person name="Liu S."/>
            <person name="Yang L."/>
            <person name="Xiong Z."/>
            <person name="Li Y."/>
            <person name="Cantacessi C."/>
            <person name="Hall R.S."/>
            <person name="Xu X."/>
            <person name="Chen F."/>
            <person name="Wu X."/>
            <person name="Zerlotini A."/>
            <person name="Oliveira G."/>
            <person name="Hofmann A."/>
            <person name="Zhang G."/>
            <person name="Fang X."/>
            <person name="Kang Y."/>
            <person name="Campbell B.E."/>
            <person name="Loukas A."/>
            <person name="Ranganathan S."/>
            <person name="Rollinson D."/>
            <person name="Rinaldi G."/>
            <person name="Brindley P.J."/>
            <person name="Yang H."/>
            <person name="Wang J."/>
            <person name="Wang J."/>
            <person name="Gasser R.B."/>
        </authorList>
    </citation>
    <scope>NUCLEOTIDE SEQUENCE [LARGE SCALE GENOMIC DNA]</scope>
</reference>
<evidence type="ECO:0000256" key="4">
    <source>
        <dbReference type="ARBA" id="ARBA00014103"/>
    </source>
</evidence>
<dbReference type="EMBL" id="KL250897">
    <property type="protein sequence ID" value="KGB37539.1"/>
    <property type="molecule type" value="Genomic_DNA"/>
</dbReference>
<accession>A0A094ZWI8</accession>
<feature type="coiled-coil region" evidence="8">
    <location>
        <begin position="134"/>
        <end position="161"/>
    </location>
</feature>
<feature type="compositionally biased region" description="Basic and acidic residues" evidence="9">
    <location>
        <begin position="479"/>
        <end position="491"/>
    </location>
</feature>
<evidence type="ECO:0000256" key="5">
    <source>
        <dbReference type="ARBA" id="ARBA00022753"/>
    </source>
</evidence>